<dbReference type="EMBL" id="JADEXN010000215">
    <property type="protein sequence ID" value="MBE9041585.1"/>
    <property type="molecule type" value="Genomic_DNA"/>
</dbReference>
<proteinExistence type="predicted"/>
<keyword evidence="1" id="KW-0472">Membrane</keyword>
<gene>
    <name evidence="2" type="ORF">IQ235_12420</name>
</gene>
<organism evidence="2 3">
    <name type="scientific">Zarconia navalis LEGE 11467</name>
    <dbReference type="NCBI Taxonomy" id="1828826"/>
    <lineage>
        <taxon>Bacteria</taxon>
        <taxon>Bacillati</taxon>
        <taxon>Cyanobacteriota</taxon>
        <taxon>Cyanophyceae</taxon>
        <taxon>Oscillatoriophycideae</taxon>
        <taxon>Oscillatoriales</taxon>
        <taxon>Oscillatoriales incertae sedis</taxon>
        <taxon>Zarconia</taxon>
        <taxon>Zarconia navalis</taxon>
    </lineage>
</organism>
<evidence type="ECO:0000313" key="3">
    <source>
        <dbReference type="Proteomes" id="UP000621799"/>
    </source>
</evidence>
<protein>
    <submittedName>
        <fullName evidence="2">Uncharacterized protein</fullName>
    </submittedName>
</protein>
<keyword evidence="1" id="KW-0812">Transmembrane</keyword>
<keyword evidence="3" id="KW-1185">Reference proteome</keyword>
<dbReference type="RefSeq" id="WP_264321787.1">
    <property type="nucleotide sequence ID" value="NZ_JADEXN010000215.1"/>
</dbReference>
<evidence type="ECO:0000256" key="1">
    <source>
        <dbReference type="SAM" id="Phobius"/>
    </source>
</evidence>
<accession>A0A928W1J9</accession>
<name>A0A928W1J9_9CYAN</name>
<keyword evidence="1" id="KW-1133">Transmembrane helix</keyword>
<reference evidence="2" key="1">
    <citation type="submission" date="2020-10" db="EMBL/GenBank/DDBJ databases">
        <authorList>
            <person name="Castelo-Branco R."/>
            <person name="Eusebio N."/>
            <person name="Adriana R."/>
            <person name="Vieira A."/>
            <person name="Brugerolle De Fraissinette N."/>
            <person name="Rezende De Castro R."/>
            <person name="Schneider M.P."/>
            <person name="Vasconcelos V."/>
            <person name="Leao P.N."/>
        </authorList>
    </citation>
    <scope>NUCLEOTIDE SEQUENCE</scope>
    <source>
        <strain evidence="2">LEGE 11467</strain>
    </source>
</reference>
<dbReference type="Proteomes" id="UP000621799">
    <property type="component" value="Unassembled WGS sequence"/>
</dbReference>
<dbReference type="AlphaFoldDB" id="A0A928W1J9"/>
<comment type="caution">
    <text evidence="2">The sequence shown here is derived from an EMBL/GenBank/DDBJ whole genome shotgun (WGS) entry which is preliminary data.</text>
</comment>
<feature type="transmembrane region" description="Helical" evidence="1">
    <location>
        <begin position="55"/>
        <end position="74"/>
    </location>
</feature>
<sequence>MNTDFDFQKKDLFGPVIFRPEFNNFEKIDTNNAWSLFFTGGKEDKALGFSRDFGYFFNNTLIAIVVAGTIWGLFFSNLPSSL</sequence>
<evidence type="ECO:0000313" key="2">
    <source>
        <dbReference type="EMBL" id="MBE9041585.1"/>
    </source>
</evidence>